<dbReference type="EnsemblPlants" id="OGLUM06G15990.1">
    <property type="protein sequence ID" value="OGLUM06G15990.1"/>
    <property type="gene ID" value="OGLUM06G15990"/>
</dbReference>
<dbReference type="HOGENOM" id="CLU_2241024_0_0_1"/>
<accession>A0A0E0A9P1</accession>
<evidence type="ECO:0000256" key="1">
    <source>
        <dbReference type="SAM" id="MobiDB-lite"/>
    </source>
</evidence>
<dbReference type="AlphaFoldDB" id="A0A0E0A9P1"/>
<dbReference type="STRING" id="40148.A0A0E0A9P1"/>
<reference evidence="2" key="2">
    <citation type="submission" date="2018-05" db="EMBL/GenBank/DDBJ databases">
        <title>OgluRS3 (Oryza glumaepatula Reference Sequence Version 3).</title>
        <authorList>
            <person name="Zhang J."/>
            <person name="Kudrna D."/>
            <person name="Lee S."/>
            <person name="Talag J."/>
            <person name="Welchert J."/>
            <person name="Wing R.A."/>
        </authorList>
    </citation>
    <scope>NUCLEOTIDE SEQUENCE [LARGE SCALE GENOMIC DNA]</scope>
</reference>
<protein>
    <submittedName>
        <fullName evidence="2">Uncharacterized protein</fullName>
    </submittedName>
</protein>
<dbReference type="Proteomes" id="UP000026961">
    <property type="component" value="Chromosome 6"/>
</dbReference>
<feature type="region of interest" description="Disordered" evidence="1">
    <location>
        <begin position="1"/>
        <end position="21"/>
    </location>
</feature>
<dbReference type="Gramene" id="OGLUM06G15990.1">
    <property type="protein sequence ID" value="OGLUM06G15990.1"/>
    <property type="gene ID" value="OGLUM06G15990"/>
</dbReference>
<sequence>MASGGEDPGPSDVRSHVPTLGIDRSHLMQGSGVHPHDDVQRGGLQQLGAGDGEEEIQGASQPERIALHERCWLSTGDSTGRRVDGWNIWVGVDNDVTVHDGLDSCLSISRGESIGA</sequence>
<organism evidence="2">
    <name type="scientific">Oryza glumipatula</name>
    <dbReference type="NCBI Taxonomy" id="40148"/>
    <lineage>
        <taxon>Eukaryota</taxon>
        <taxon>Viridiplantae</taxon>
        <taxon>Streptophyta</taxon>
        <taxon>Embryophyta</taxon>
        <taxon>Tracheophyta</taxon>
        <taxon>Spermatophyta</taxon>
        <taxon>Magnoliopsida</taxon>
        <taxon>Liliopsida</taxon>
        <taxon>Poales</taxon>
        <taxon>Poaceae</taxon>
        <taxon>BOP clade</taxon>
        <taxon>Oryzoideae</taxon>
        <taxon>Oryzeae</taxon>
        <taxon>Oryzinae</taxon>
        <taxon>Oryza</taxon>
    </lineage>
</organism>
<reference evidence="2" key="1">
    <citation type="submission" date="2015-04" db="UniProtKB">
        <authorList>
            <consortium name="EnsemblPlants"/>
        </authorList>
    </citation>
    <scope>IDENTIFICATION</scope>
</reference>
<proteinExistence type="predicted"/>
<keyword evidence="3" id="KW-1185">Reference proteome</keyword>
<evidence type="ECO:0000313" key="2">
    <source>
        <dbReference type="EnsemblPlants" id="OGLUM06G15990.1"/>
    </source>
</evidence>
<evidence type="ECO:0000313" key="3">
    <source>
        <dbReference type="Proteomes" id="UP000026961"/>
    </source>
</evidence>
<name>A0A0E0A9P1_9ORYZ</name>